<name>A0A0U2VPG7_9ENTE</name>
<protein>
    <submittedName>
        <fullName evidence="1">Uncharacterized protein</fullName>
    </submittedName>
</protein>
<sequence>MMNGMLELTDRLGLDYYFVSLVTNNETLIIRSLNNYCKPIDKTVELAEIEGLTFGTEGELDFICFDYEKEHYHFIDYGNHLVPFLSDILSPVSVSH</sequence>
<dbReference type="KEGG" id="erx:ATZ35_03920"/>
<evidence type="ECO:0000313" key="2">
    <source>
        <dbReference type="Proteomes" id="UP000067523"/>
    </source>
</evidence>
<dbReference type="EMBL" id="CP013655">
    <property type="protein sequence ID" value="ALS36335.1"/>
    <property type="molecule type" value="Genomic_DNA"/>
</dbReference>
<keyword evidence="2" id="KW-1185">Reference proteome</keyword>
<dbReference type="STRING" id="118060.ATZ35_03920"/>
<dbReference type="AlphaFoldDB" id="A0A0U2VPG7"/>
<accession>A0A0U2VPG7</accession>
<dbReference type="Proteomes" id="UP000067523">
    <property type="component" value="Chromosome"/>
</dbReference>
<proteinExistence type="predicted"/>
<reference evidence="2" key="1">
    <citation type="submission" date="2015-12" db="EMBL/GenBank/DDBJ databases">
        <authorList>
            <person name="Lauer A."/>
            <person name="Humrighouse B."/>
            <person name="Loparev V."/>
            <person name="Shewmaker P.L."/>
            <person name="Whitney A.M."/>
            <person name="McLaughlin R.W."/>
        </authorList>
    </citation>
    <scope>NUCLEOTIDE SEQUENCE [LARGE SCALE GENOMIC DNA]</scope>
    <source>
        <strain evidence="2">LMG 26678</strain>
    </source>
</reference>
<dbReference type="RefSeq" id="WP_208929588.1">
    <property type="nucleotide sequence ID" value="NZ_CP013655.1"/>
</dbReference>
<gene>
    <name evidence="1" type="ORF">ATZ35_03920</name>
</gene>
<organism evidence="1 2">
    <name type="scientific">Enterococcus rotai</name>
    <dbReference type="NCBI Taxonomy" id="118060"/>
    <lineage>
        <taxon>Bacteria</taxon>
        <taxon>Bacillati</taxon>
        <taxon>Bacillota</taxon>
        <taxon>Bacilli</taxon>
        <taxon>Lactobacillales</taxon>
        <taxon>Enterococcaceae</taxon>
        <taxon>Enterococcus</taxon>
    </lineage>
</organism>
<evidence type="ECO:0000313" key="1">
    <source>
        <dbReference type="EMBL" id="ALS36335.1"/>
    </source>
</evidence>